<protein>
    <submittedName>
        <fullName evidence="1">Uncharacterized protein</fullName>
    </submittedName>
</protein>
<proteinExistence type="predicted"/>
<evidence type="ECO:0000313" key="1">
    <source>
        <dbReference type="EMBL" id="KAK8513537.1"/>
    </source>
</evidence>
<evidence type="ECO:0000313" key="2">
    <source>
        <dbReference type="Proteomes" id="UP001472677"/>
    </source>
</evidence>
<dbReference type="EMBL" id="JBBPBM010000069">
    <property type="protein sequence ID" value="KAK8513537.1"/>
    <property type="molecule type" value="Genomic_DNA"/>
</dbReference>
<dbReference type="Proteomes" id="UP001472677">
    <property type="component" value="Unassembled WGS sequence"/>
</dbReference>
<name>A0ABR2C2N2_9ROSI</name>
<sequence>MDDHVNANMNMALHFFMLERQDKDERGPTGSFFLPIVLSGIMHCQDKKINLPEAILALITLELLMNALGQYIRPDHLPPHNQTKQELLRGDRDRGLSGSMTETTLLQLHCLLIMD</sequence>
<reference evidence="1 2" key="1">
    <citation type="journal article" date="2024" name="G3 (Bethesda)">
        <title>Genome assembly of Hibiscus sabdariffa L. provides insights into metabolisms of medicinal natural products.</title>
        <authorList>
            <person name="Kim T."/>
        </authorList>
    </citation>
    <scope>NUCLEOTIDE SEQUENCE [LARGE SCALE GENOMIC DNA]</scope>
    <source>
        <strain evidence="1">TK-2024</strain>
        <tissue evidence="1">Old leaves</tissue>
    </source>
</reference>
<keyword evidence="2" id="KW-1185">Reference proteome</keyword>
<gene>
    <name evidence="1" type="ORF">V6N12_052719</name>
</gene>
<organism evidence="1 2">
    <name type="scientific">Hibiscus sabdariffa</name>
    <name type="common">roselle</name>
    <dbReference type="NCBI Taxonomy" id="183260"/>
    <lineage>
        <taxon>Eukaryota</taxon>
        <taxon>Viridiplantae</taxon>
        <taxon>Streptophyta</taxon>
        <taxon>Embryophyta</taxon>
        <taxon>Tracheophyta</taxon>
        <taxon>Spermatophyta</taxon>
        <taxon>Magnoliopsida</taxon>
        <taxon>eudicotyledons</taxon>
        <taxon>Gunneridae</taxon>
        <taxon>Pentapetalae</taxon>
        <taxon>rosids</taxon>
        <taxon>malvids</taxon>
        <taxon>Malvales</taxon>
        <taxon>Malvaceae</taxon>
        <taxon>Malvoideae</taxon>
        <taxon>Hibiscus</taxon>
    </lineage>
</organism>
<comment type="caution">
    <text evidence="1">The sequence shown here is derived from an EMBL/GenBank/DDBJ whole genome shotgun (WGS) entry which is preliminary data.</text>
</comment>
<accession>A0ABR2C2N2</accession>